<feature type="binding site" evidence="9">
    <location>
        <position position="164"/>
    </location>
    <ligand>
        <name>Zn(2+)</name>
        <dbReference type="ChEBI" id="CHEBI:29105"/>
    </ligand>
</feature>
<dbReference type="GO" id="GO:0008270">
    <property type="term" value="F:zinc ion binding"/>
    <property type="evidence" value="ECO:0007669"/>
    <property type="project" value="InterPro"/>
</dbReference>
<feature type="binding site" evidence="10">
    <location>
        <position position="300"/>
    </location>
    <ligand>
        <name>Fe cation</name>
        <dbReference type="ChEBI" id="CHEBI:24875"/>
    </ligand>
</feature>
<evidence type="ECO:0000256" key="8">
    <source>
        <dbReference type="PIRSR" id="PIRSR000808-1"/>
    </source>
</evidence>
<keyword evidence="10" id="KW-0408">Iron</keyword>
<dbReference type="InterPro" id="IPR036265">
    <property type="entry name" value="HIT-like_sf"/>
</dbReference>
<reference evidence="14" key="1">
    <citation type="submission" date="2017-03" db="EMBL/GenBank/DDBJ databases">
        <title>Novel pathways for hydrocarbon cycling and metabolic interdependencies in hydrothermal sediment communities.</title>
        <authorList>
            <person name="Dombrowski N."/>
            <person name="Seitz K."/>
            <person name="Teske A."/>
            <person name="Baker B."/>
        </authorList>
    </citation>
    <scope>NUCLEOTIDE SEQUENCE [LARGE SCALE GENOMIC DNA]</scope>
</reference>
<evidence type="ECO:0000256" key="9">
    <source>
        <dbReference type="PIRSR" id="PIRSR000808-3"/>
    </source>
</evidence>
<feature type="domain" description="Galactose-1-phosphate uridyl transferase N-terminal" evidence="11">
    <location>
        <begin position="3"/>
        <end position="176"/>
    </location>
</feature>
<feature type="domain" description="Galactose-1-phosphate uridyl transferase C-terminal" evidence="12">
    <location>
        <begin position="184"/>
        <end position="305"/>
    </location>
</feature>
<comment type="cofactor">
    <cofactor evidence="9">
        <name>Zn(2+)</name>
        <dbReference type="ChEBI" id="CHEBI:29105"/>
    </cofactor>
    <text evidence="9">Binds 1 zinc ion per subunit.</text>
</comment>
<dbReference type="SUPFAM" id="SSF54197">
    <property type="entry name" value="HIT-like"/>
    <property type="match status" value="2"/>
</dbReference>
<evidence type="ECO:0000313" key="14">
    <source>
        <dbReference type="Proteomes" id="UP000192611"/>
    </source>
</evidence>
<dbReference type="InterPro" id="IPR005849">
    <property type="entry name" value="GalP_Utransf_N"/>
</dbReference>
<dbReference type="InterPro" id="IPR053177">
    <property type="entry name" value="ADP-glucose_phosphorylase"/>
</dbReference>
<dbReference type="EC" id="2.7.7.12" evidence="7"/>
<evidence type="ECO:0000259" key="11">
    <source>
        <dbReference type="Pfam" id="PF01087"/>
    </source>
</evidence>
<evidence type="ECO:0000256" key="5">
    <source>
        <dbReference type="ARBA" id="ARBA00022833"/>
    </source>
</evidence>
<evidence type="ECO:0000256" key="4">
    <source>
        <dbReference type="ARBA" id="ARBA00022723"/>
    </source>
</evidence>
<keyword evidence="6" id="KW-0119">Carbohydrate metabolism</keyword>
<protein>
    <recommendedName>
        <fullName evidence="7">Galactose-1-phosphate uridylyltransferase</fullName>
        <ecNumber evidence="7">2.7.7.12</ecNumber>
    </recommendedName>
</protein>
<evidence type="ECO:0000256" key="3">
    <source>
        <dbReference type="ARBA" id="ARBA00022695"/>
    </source>
</evidence>
<feature type="active site" description="Tele-UMP-histidine intermediate" evidence="8">
    <location>
        <position position="166"/>
    </location>
</feature>
<feature type="binding site" evidence="10">
    <location>
        <position position="280"/>
    </location>
    <ligand>
        <name>Fe cation</name>
        <dbReference type="ChEBI" id="CHEBI:24875"/>
    </ligand>
</feature>
<keyword evidence="4 9" id="KW-0479">Metal-binding</keyword>
<feature type="binding site" evidence="10">
    <location>
        <position position="182"/>
    </location>
    <ligand>
        <name>Fe cation</name>
        <dbReference type="ChEBI" id="CHEBI:24875"/>
    </ligand>
</feature>
<keyword evidence="3 13" id="KW-0548">Nucleotidyltransferase</keyword>
<dbReference type="Gene3D" id="3.30.428.10">
    <property type="entry name" value="HIT-like"/>
    <property type="match status" value="2"/>
</dbReference>
<dbReference type="AlphaFoldDB" id="A0A1W9S1R6"/>
<evidence type="ECO:0000256" key="7">
    <source>
        <dbReference type="NCBIfam" id="TIGR00209"/>
    </source>
</evidence>
<name>A0A1W9S1R6_9BACT</name>
<dbReference type="GO" id="GO:0008108">
    <property type="term" value="F:UDP-glucose:hexose-1-phosphate uridylyltransferase activity"/>
    <property type="evidence" value="ECO:0007669"/>
    <property type="project" value="UniProtKB-UniRule"/>
</dbReference>
<dbReference type="GO" id="GO:0006012">
    <property type="term" value="P:galactose metabolic process"/>
    <property type="evidence" value="ECO:0007669"/>
    <property type="project" value="UniProtKB-UniRule"/>
</dbReference>
<evidence type="ECO:0000259" key="12">
    <source>
        <dbReference type="Pfam" id="PF02744"/>
    </source>
</evidence>
<dbReference type="EMBL" id="NATQ01000028">
    <property type="protein sequence ID" value="OQX90788.1"/>
    <property type="molecule type" value="Genomic_DNA"/>
</dbReference>
<dbReference type="InterPro" id="IPR005850">
    <property type="entry name" value="GalP_Utransf_C"/>
</dbReference>
<feature type="binding site" evidence="9">
    <location>
        <position position="113"/>
    </location>
    <ligand>
        <name>Zn(2+)</name>
        <dbReference type="ChEBI" id="CHEBI:29105"/>
    </ligand>
</feature>
<evidence type="ECO:0000256" key="10">
    <source>
        <dbReference type="PIRSR" id="PIRSR000808-4"/>
    </source>
</evidence>
<evidence type="ECO:0000256" key="2">
    <source>
        <dbReference type="ARBA" id="ARBA00022679"/>
    </source>
</evidence>
<dbReference type="Pfam" id="PF02744">
    <property type="entry name" value="GalP_UDP_tr_C"/>
    <property type="match status" value="1"/>
</dbReference>
<dbReference type="PANTHER" id="PTHR42763">
    <property type="entry name" value="ADP-GLUCOSE PHOSPHORYLASE"/>
    <property type="match status" value="1"/>
</dbReference>
<comment type="caution">
    <text evidence="13">The sequence shown here is derived from an EMBL/GenBank/DDBJ whole genome shotgun (WGS) entry which is preliminary data.</text>
</comment>
<feature type="binding site" evidence="9">
    <location>
        <position position="40"/>
    </location>
    <ligand>
        <name>Zn(2+)</name>
        <dbReference type="ChEBI" id="CHEBI:29105"/>
    </ligand>
</feature>
<proteinExistence type="inferred from homology"/>
<dbReference type="UniPathway" id="UPA00214"/>
<keyword evidence="2 13" id="KW-0808">Transferase</keyword>
<dbReference type="PIRSF" id="PIRSF000808">
    <property type="entry name" value="GalT"/>
    <property type="match status" value="1"/>
</dbReference>
<sequence length="340" mass="39131">MSELRRDPIVGRWVIIAPERGLRPHFAKVEARKDSKIENCPFCEGNESKTPPEIIAYGAPGREPNTPGWDVRVIPNKFPALRVEADIERLGFGLLDKVSGTGAHEVVVETPRHDITLGELSEDNITLVLRAWKERIIDLDKDDRLRYALVFKNKGIEAGASLPHSHSQIIATPITPMVVKEELNASKEYYCEKERCIFCDYIYQELRDKKRVIYQDEHYVVLSAYAARFPYEVWILPKEHLADFQLVSDEKLYILAGLLKKLLGGYKEILGDPPYNLLLHNAPLRTPRPGYWLTVEEDYHWHFEILPRLTRVAGFEWGTGFYINPVTPEHACKVLKKVFK</sequence>
<organism evidence="13 14">
    <name type="scientific">Candidatus Coatesbacteria bacterium 4484_99</name>
    <dbReference type="NCBI Taxonomy" id="1970774"/>
    <lineage>
        <taxon>Bacteria</taxon>
        <taxon>Candidatus Coatesiibacteriota</taxon>
    </lineage>
</organism>
<gene>
    <name evidence="13" type="ORF">B6D57_02040</name>
</gene>
<evidence type="ECO:0000313" key="13">
    <source>
        <dbReference type="EMBL" id="OQX90788.1"/>
    </source>
</evidence>
<dbReference type="NCBIfam" id="TIGR00209">
    <property type="entry name" value="galT_1"/>
    <property type="match status" value="1"/>
</dbReference>
<evidence type="ECO:0000256" key="1">
    <source>
        <dbReference type="ARBA" id="ARBA00010951"/>
    </source>
</evidence>
<dbReference type="InterPro" id="IPR001937">
    <property type="entry name" value="GalP_UDPtransf1"/>
</dbReference>
<dbReference type="Proteomes" id="UP000192611">
    <property type="component" value="Unassembled WGS sequence"/>
</dbReference>
<feature type="binding site" evidence="9">
    <location>
        <position position="43"/>
    </location>
    <ligand>
        <name>Zn(2+)</name>
        <dbReference type="ChEBI" id="CHEBI:29105"/>
    </ligand>
</feature>
<keyword evidence="5 9" id="KW-0862">Zinc</keyword>
<evidence type="ECO:0000256" key="6">
    <source>
        <dbReference type="ARBA" id="ARBA00023277"/>
    </source>
</evidence>
<accession>A0A1W9S1R6</accession>
<dbReference type="Pfam" id="PF01087">
    <property type="entry name" value="GalP_UDP_transf"/>
    <property type="match status" value="1"/>
</dbReference>
<comment type="cofactor">
    <cofactor evidence="10">
        <name>Fe cation</name>
        <dbReference type="ChEBI" id="CHEBI:24875"/>
    </cofactor>
    <text evidence="10">Binds 1 Fe cation per subunit.</text>
</comment>
<feature type="binding site" evidence="10">
    <location>
        <position position="302"/>
    </location>
    <ligand>
        <name>Fe cation</name>
        <dbReference type="ChEBI" id="CHEBI:24875"/>
    </ligand>
</feature>
<comment type="similarity">
    <text evidence="1">Belongs to the galactose-1-phosphate uridylyltransferase type 1 family.</text>
</comment>
<dbReference type="PANTHER" id="PTHR42763:SF1">
    <property type="entry name" value="UDP-GLUCOSE--HEXOSE-1-PHOSPHATE URIDYLYLTRANSFERASE"/>
    <property type="match status" value="1"/>
</dbReference>